<dbReference type="MEROPS" id="A24.019"/>
<feature type="transmembrane region" description="Helical" evidence="7">
    <location>
        <begin position="185"/>
        <end position="218"/>
    </location>
</feature>
<sequence length="256" mass="28270" precursor="true">MWDYIVLRVSLFFIFGLIFGSFSNALIFRIPSKEYSMTRPRRSICPKCKHQLSWKDNIPLISYIFLGGKCRYCGEPIAARYPVVELLTALLFSLNSVVFSLFGAISMSVLTMGLIVSSFIDLEHYMIPDFGVILVAAGGFAWSTVEGRFPANLLHALLVTGAMVAFFFIANLVRKDSFGFGDVELLAALSLASGIIGSLYTIMVASFAALIVYAINAAAKGRKFDRRAQLPFGPFIAVGGYTTILFLDFIEALYRV</sequence>
<feature type="transmembrane region" description="Helical" evidence="7">
    <location>
        <begin position="126"/>
        <end position="145"/>
    </location>
</feature>
<evidence type="ECO:0000256" key="6">
    <source>
        <dbReference type="ARBA" id="ARBA00023136"/>
    </source>
</evidence>
<feature type="domain" description="Prepilin type IV endopeptidase peptidase" evidence="8">
    <location>
        <begin position="109"/>
        <end position="212"/>
    </location>
</feature>
<dbReference type="GO" id="GO:0004190">
    <property type="term" value="F:aspartic-type endopeptidase activity"/>
    <property type="evidence" value="ECO:0007669"/>
    <property type="project" value="InterPro"/>
</dbReference>
<keyword evidence="5 7" id="KW-1133">Transmembrane helix</keyword>
<evidence type="ECO:0000259" key="9">
    <source>
        <dbReference type="Pfam" id="PF06750"/>
    </source>
</evidence>
<protein>
    <submittedName>
        <fullName evidence="10">Prepilin signal peptidase PulO-like peptidase</fullName>
    </submittedName>
</protein>
<keyword evidence="6 7" id="KW-0472">Membrane</keyword>
<dbReference type="PANTHER" id="PTHR30487">
    <property type="entry name" value="TYPE 4 PREPILIN-LIKE PROTEINS LEADER PEPTIDE-PROCESSING ENZYME"/>
    <property type="match status" value="1"/>
</dbReference>
<dbReference type="KEGG" id="mpg:Theba_0585"/>
<keyword evidence="11" id="KW-1185">Reference proteome</keyword>
<evidence type="ECO:0000256" key="2">
    <source>
        <dbReference type="ARBA" id="ARBA00005801"/>
    </source>
</evidence>
<dbReference type="AlphaFoldDB" id="I2F301"/>
<dbReference type="eggNOG" id="COG1989">
    <property type="taxonomic scope" value="Bacteria"/>
</dbReference>
<dbReference type="Pfam" id="PF01478">
    <property type="entry name" value="Peptidase_A24"/>
    <property type="match status" value="1"/>
</dbReference>
<dbReference type="Proteomes" id="UP000002881">
    <property type="component" value="Chromosome"/>
</dbReference>
<evidence type="ECO:0000313" key="10">
    <source>
        <dbReference type="EMBL" id="AFK06304.1"/>
    </source>
</evidence>
<evidence type="ECO:0000256" key="7">
    <source>
        <dbReference type="SAM" id="Phobius"/>
    </source>
</evidence>
<dbReference type="GeneID" id="87106434"/>
<feature type="transmembrane region" description="Helical" evidence="7">
    <location>
        <begin position="6"/>
        <end position="28"/>
    </location>
</feature>
<dbReference type="Pfam" id="PF06750">
    <property type="entry name" value="A24_N_bact"/>
    <property type="match status" value="1"/>
</dbReference>
<accession>I2F301</accession>
<evidence type="ECO:0000259" key="8">
    <source>
        <dbReference type="Pfam" id="PF01478"/>
    </source>
</evidence>
<proteinExistence type="inferred from homology"/>
<evidence type="ECO:0000256" key="5">
    <source>
        <dbReference type="ARBA" id="ARBA00022989"/>
    </source>
</evidence>
<dbReference type="InterPro" id="IPR050882">
    <property type="entry name" value="Prepilin_peptidase/N-MTase"/>
</dbReference>
<evidence type="ECO:0000256" key="3">
    <source>
        <dbReference type="ARBA" id="ARBA00022475"/>
    </source>
</evidence>
<dbReference type="GO" id="GO:0005886">
    <property type="term" value="C:plasma membrane"/>
    <property type="evidence" value="ECO:0007669"/>
    <property type="project" value="UniProtKB-SubCell"/>
</dbReference>
<dbReference type="Gene3D" id="1.20.120.1220">
    <property type="match status" value="1"/>
</dbReference>
<dbReference type="GO" id="GO:0006465">
    <property type="term" value="P:signal peptide processing"/>
    <property type="evidence" value="ECO:0007669"/>
    <property type="project" value="TreeGrafter"/>
</dbReference>
<reference evidence="10 11" key="1">
    <citation type="journal article" date="2012" name="Genome Biol. Evol.">
        <title>Genome Sequence of the Mesophilic Thermotogales Bacterium Mesotoga prima MesG1.Ag.4.2 Reveals the Largest Thermotogales Genome To Date.</title>
        <authorList>
            <person name="Zhaxybayeva O."/>
            <person name="Swithers K.S."/>
            <person name="Foght J."/>
            <person name="Green A.G."/>
            <person name="Bruce D."/>
            <person name="Detter C."/>
            <person name="Han S."/>
            <person name="Teshima H."/>
            <person name="Han J."/>
            <person name="Woyke T."/>
            <person name="Pitluck S."/>
            <person name="Nolan M."/>
            <person name="Ivanova N."/>
            <person name="Pati A."/>
            <person name="Land M.L."/>
            <person name="Dlutek M."/>
            <person name="Doolittle W.F."/>
            <person name="Noll K.M."/>
            <person name="Nesbo C.L."/>
        </authorList>
    </citation>
    <scope>NUCLEOTIDE SEQUENCE [LARGE SCALE GENOMIC DNA]</scope>
    <source>
        <strain evidence="11">mesG1.Ag.4.2</strain>
    </source>
</reference>
<keyword evidence="3" id="KW-1003">Cell membrane</keyword>
<feature type="transmembrane region" description="Helical" evidence="7">
    <location>
        <begin position="97"/>
        <end position="120"/>
    </location>
</feature>
<dbReference type="InterPro" id="IPR010627">
    <property type="entry name" value="Prepilin_pept_A24_N"/>
</dbReference>
<dbReference type="EMBL" id="CP003532">
    <property type="protein sequence ID" value="AFK06304.1"/>
    <property type="molecule type" value="Genomic_DNA"/>
</dbReference>
<dbReference type="RefSeq" id="WP_014730393.1">
    <property type="nucleotide sequence ID" value="NC_017934.1"/>
</dbReference>
<dbReference type="InterPro" id="IPR000045">
    <property type="entry name" value="Prepilin_IV_endopep_pep"/>
</dbReference>
<name>I2F301_9BACT</name>
<dbReference type="HOGENOM" id="CLU_057101_0_1_0"/>
<dbReference type="STRING" id="660470.Theba_0585"/>
<evidence type="ECO:0000313" key="11">
    <source>
        <dbReference type="Proteomes" id="UP000002881"/>
    </source>
</evidence>
<evidence type="ECO:0000256" key="4">
    <source>
        <dbReference type="ARBA" id="ARBA00022692"/>
    </source>
</evidence>
<feature type="transmembrane region" description="Helical" evidence="7">
    <location>
        <begin position="152"/>
        <end position="173"/>
    </location>
</feature>
<feature type="transmembrane region" description="Helical" evidence="7">
    <location>
        <begin position="230"/>
        <end position="250"/>
    </location>
</feature>
<comment type="similarity">
    <text evidence="2">Belongs to the peptidase A24 family.</text>
</comment>
<evidence type="ECO:0000256" key="1">
    <source>
        <dbReference type="ARBA" id="ARBA00004651"/>
    </source>
</evidence>
<organism evidence="10 11">
    <name type="scientific">Mesotoga prima MesG1.Ag.4.2</name>
    <dbReference type="NCBI Taxonomy" id="660470"/>
    <lineage>
        <taxon>Bacteria</taxon>
        <taxon>Thermotogati</taxon>
        <taxon>Thermotogota</taxon>
        <taxon>Thermotogae</taxon>
        <taxon>Kosmotogales</taxon>
        <taxon>Kosmotogaceae</taxon>
        <taxon>Mesotoga</taxon>
    </lineage>
</organism>
<feature type="domain" description="Prepilin peptidase A24 N-terminal" evidence="9">
    <location>
        <begin position="14"/>
        <end position="96"/>
    </location>
</feature>
<comment type="subcellular location">
    <subcellularLocation>
        <location evidence="1">Cell membrane</location>
        <topology evidence="1">Multi-pass membrane protein</topology>
    </subcellularLocation>
</comment>
<gene>
    <name evidence="10" type="ORF">Theba_0585</name>
</gene>
<dbReference type="PANTHER" id="PTHR30487:SF0">
    <property type="entry name" value="PREPILIN LEADER PEPTIDASE_N-METHYLTRANSFERASE-RELATED"/>
    <property type="match status" value="1"/>
</dbReference>
<keyword evidence="4 7" id="KW-0812">Transmembrane</keyword>